<dbReference type="InterPro" id="IPR011330">
    <property type="entry name" value="Glyco_hydro/deAcase_b/a-brl"/>
</dbReference>
<feature type="transmembrane region" description="Helical" evidence="2">
    <location>
        <begin position="30"/>
        <end position="50"/>
    </location>
</feature>
<feature type="compositionally biased region" description="Basic and acidic residues" evidence="1">
    <location>
        <begin position="1"/>
        <end position="18"/>
    </location>
</feature>
<dbReference type="PANTHER" id="PTHR30105:SF2">
    <property type="entry name" value="DIVERGENT POLYSACCHARIDE DEACETYLASE SUPERFAMILY"/>
    <property type="match status" value="1"/>
</dbReference>
<dbReference type="RefSeq" id="WP_009450673.1">
    <property type="nucleotide sequence ID" value="NZ_AMSI01000008.1"/>
</dbReference>
<accession>K2PL80</accession>
<evidence type="ECO:0000256" key="2">
    <source>
        <dbReference type="SAM" id="Phobius"/>
    </source>
</evidence>
<dbReference type="AlphaFoldDB" id="K2PL80"/>
<protein>
    <recommendedName>
        <fullName evidence="5">Divergent polysaccharide deacetylase family protein</fullName>
    </recommendedName>
</protein>
<evidence type="ECO:0000313" key="4">
    <source>
        <dbReference type="Proteomes" id="UP000007374"/>
    </source>
</evidence>
<keyword evidence="4" id="KW-1185">Reference proteome</keyword>
<dbReference type="PATRIC" id="fig|1231190.3.peg.2597"/>
<keyword evidence="2" id="KW-1133">Transmembrane helix</keyword>
<dbReference type="OrthoDB" id="9784811at2"/>
<dbReference type="Gene3D" id="3.20.20.370">
    <property type="entry name" value="Glycoside hydrolase/deacetylase"/>
    <property type="match status" value="1"/>
</dbReference>
<reference evidence="3 4" key="1">
    <citation type="journal article" date="2012" name="J. Bacteriol.">
        <title>Genome Sequence of Nitratireductor indicus Type Strain C115.</title>
        <authorList>
            <person name="Lai Q."/>
            <person name="Li G."/>
            <person name="Yu Z."/>
            <person name="Shao Z."/>
        </authorList>
    </citation>
    <scope>NUCLEOTIDE SEQUENCE [LARGE SCALE GENOMIC DNA]</scope>
    <source>
        <strain evidence="3 4">C115</strain>
    </source>
</reference>
<gene>
    <name evidence="3" type="ORF">NA8A_12505</name>
</gene>
<dbReference type="PANTHER" id="PTHR30105">
    <property type="entry name" value="UNCHARACTERIZED YIBQ-RELATED"/>
    <property type="match status" value="1"/>
</dbReference>
<dbReference type="GO" id="GO:0005975">
    <property type="term" value="P:carbohydrate metabolic process"/>
    <property type="evidence" value="ECO:0007669"/>
    <property type="project" value="InterPro"/>
</dbReference>
<dbReference type="CDD" id="cd10936">
    <property type="entry name" value="CE4_DAC2"/>
    <property type="match status" value="1"/>
</dbReference>
<keyword evidence="2" id="KW-0812">Transmembrane</keyword>
<dbReference type="Pfam" id="PF04748">
    <property type="entry name" value="Polysacc_deac_2"/>
    <property type="match status" value="1"/>
</dbReference>
<dbReference type="EMBL" id="AMSI01000008">
    <property type="protein sequence ID" value="EKF41892.1"/>
    <property type="molecule type" value="Genomic_DNA"/>
</dbReference>
<comment type="caution">
    <text evidence="3">The sequence shown here is derived from an EMBL/GenBank/DDBJ whole genome shotgun (WGS) entry which is preliminary data.</text>
</comment>
<evidence type="ECO:0000313" key="3">
    <source>
        <dbReference type="EMBL" id="EKF41892.1"/>
    </source>
</evidence>
<proteinExistence type="predicted"/>
<evidence type="ECO:0000256" key="1">
    <source>
        <dbReference type="SAM" id="MobiDB-lite"/>
    </source>
</evidence>
<dbReference type="Proteomes" id="UP000007374">
    <property type="component" value="Unassembled WGS sequence"/>
</dbReference>
<evidence type="ECO:0008006" key="5">
    <source>
        <dbReference type="Google" id="ProtNLM"/>
    </source>
</evidence>
<dbReference type="SUPFAM" id="SSF88713">
    <property type="entry name" value="Glycoside hydrolase/deacetylase"/>
    <property type="match status" value="1"/>
</dbReference>
<dbReference type="STRING" id="721133.SAMN05216176_104228"/>
<organism evidence="3 4">
    <name type="scientific">Nitratireductor indicus C115</name>
    <dbReference type="NCBI Taxonomy" id="1231190"/>
    <lineage>
        <taxon>Bacteria</taxon>
        <taxon>Pseudomonadati</taxon>
        <taxon>Pseudomonadota</taxon>
        <taxon>Alphaproteobacteria</taxon>
        <taxon>Hyphomicrobiales</taxon>
        <taxon>Phyllobacteriaceae</taxon>
        <taxon>Nitratireductor</taxon>
    </lineage>
</organism>
<keyword evidence="2" id="KW-0472">Membrane</keyword>
<dbReference type="eggNOG" id="COG2861">
    <property type="taxonomic scope" value="Bacteria"/>
</dbReference>
<feature type="region of interest" description="Disordered" evidence="1">
    <location>
        <begin position="1"/>
        <end position="25"/>
    </location>
</feature>
<sequence>MTSGKKDIDRPLGRDAKPSRKSRGRSFGKGSILLGLAAVAVVGVSLAVSLRERPFRTPVPVAVTEPVETTTVAETKPEATSVRTGAPDAAIVKVTPQESEPASGNGVIVIRDPSAMGQHPRLAHLPDRALIEESEAGPLPVRQPGGRRPFDVYARSWSGARGARIAVVIGGLGLSQTTTQRAIEALGPEVTLAFAPAGNSLSRWMQTARKAGHEIILQVPMEPFGYPNENPGRNTLTVDSGEGQNLSRLRWALSRITNYTGVMNYMGGRFTADEGALEPVMEELSKRGLMYLDDGTSARSKAQDLASSLSVPFAAADVLIDPIGGNRRPAPADILKKLDELERIARAKGYAIGTGSAFDETIDTVAGWANEVAGRGIEIVPISAVAFDPEAR</sequence>
<dbReference type="InterPro" id="IPR006837">
    <property type="entry name" value="Divergent_DAC"/>
</dbReference>
<name>K2PL80_9HYPH</name>